<gene>
    <name evidence="2" type="ORF">GKC34_14935</name>
</gene>
<organism evidence="2 3">
    <name type="scientific">Ligilactobacillus salivarius</name>
    <dbReference type="NCBI Taxonomy" id="1624"/>
    <lineage>
        <taxon>Bacteria</taxon>
        <taxon>Bacillati</taxon>
        <taxon>Bacillota</taxon>
        <taxon>Bacilli</taxon>
        <taxon>Lactobacillales</taxon>
        <taxon>Lactobacillaceae</taxon>
        <taxon>Ligilactobacillus</taxon>
    </lineage>
</organism>
<feature type="non-terminal residue" evidence="2">
    <location>
        <position position="1"/>
    </location>
</feature>
<protein>
    <submittedName>
        <fullName evidence="2">MFS transporter</fullName>
    </submittedName>
</protein>
<evidence type="ECO:0000313" key="2">
    <source>
        <dbReference type="EMBL" id="MSE06963.1"/>
    </source>
</evidence>
<name>A0A6A8LUW7_9LACO</name>
<dbReference type="Proteomes" id="UP000437575">
    <property type="component" value="Unassembled WGS sequence"/>
</dbReference>
<keyword evidence="1" id="KW-0812">Transmembrane</keyword>
<comment type="caution">
    <text evidence="2">The sequence shown here is derived from an EMBL/GenBank/DDBJ whole genome shotgun (WGS) entry which is preliminary data.</text>
</comment>
<feature type="transmembrane region" description="Helical" evidence="1">
    <location>
        <begin position="56"/>
        <end position="75"/>
    </location>
</feature>
<dbReference type="EMBL" id="WKKZ01001581">
    <property type="protein sequence ID" value="MSE06963.1"/>
    <property type="molecule type" value="Genomic_DNA"/>
</dbReference>
<feature type="transmembrane region" description="Helical" evidence="1">
    <location>
        <begin position="23"/>
        <end position="44"/>
    </location>
</feature>
<keyword evidence="1" id="KW-0472">Membrane</keyword>
<evidence type="ECO:0000256" key="1">
    <source>
        <dbReference type="SAM" id="Phobius"/>
    </source>
</evidence>
<keyword evidence="1" id="KW-1133">Transmembrane helix</keyword>
<dbReference type="AlphaFoldDB" id="A0A6A8LUW7"/>
<sequence length="76" mass="8988">TWTMYQQWGSNVSVYITSLGIPFRYYSVLWTINAGLILVIQIFIVRLRHLIKNNYIPIYFGIFTFALSFVVLFFAK</sequence>
<reference evidence="2 3" key="1">
    <citation type="submission" date="2019-11" db="EMBL/GenBank/DDBJ databases">
        <title>Draft Genome Sequence of Plant Growth-Promoting Rhizosphere-Associated Bacteria.</title>
        <authorList>
            <person name="Vasilyev I.Y."/>
            <person name="Radchenko V."/>
            <person name="Ilnitskaya E.V."/>
        </authorList>
    </citation>
    <scope>NUCLEOTIDE SEQUENCE [LARGE SCALE GENOMIC DNA]</scope>
    <source>
        <strain evidence="2 3">VRA_1sq_f</strain>
    </source>
</reference>
<accession>A0A6A8LUW7</accession>
<feature type="non-terminal residue" evidence="2">
    <location>
        <position position="76"/>
    </location>
</feature>
<evidence type="ECO:0000313" key="3">
    <source>
        <dbReference type="Proteomes" id="UP000437575"/>
    </source>
</evidence>
<proteinExistence type="predicted"/>